<evidence type="ECO:0000256" key="1">
    <source>
        <dbReference type="SAM" id="MobiDB-lite"/>
    </source>
</evidence>
<dbReference type="AlphaFoldDB" id="A0A420YLU2"/>
<dbReference type="PANTHER" id="PTHR24359:SF1">
    <property type="entry name" value="INHIBITOR OF NUCLEAR FACTOR KAPPA-B KINASE EPSILON SUBUNIT HOMOLOG 1-RELATED"/>
    <property type="match status" value="1"/>
</dbReference>
<sequence length="655" mass="73900">MQTGHEMPKTLTDVGRWKTRETHVPRISISNADGVSDNLIDGSSDKLVAPSPSFGTTSAHTDQSHDLQTRLHFARVSVGEKPGFIPNGKLNELVTEDVVTEILNRDPPGQTTDASTRHWRSYARKICSTTGDDRCTFRKIFATLVLIDKTADIVSFIDNDPPVDDSFLPLVGIPMPGTTQTGFLGLRNTPATPVPFLKSWPPVKCANFEQEQWAMVAPCFEKPRDRKVKFYDLHDKTILPWIWEDDVERRGGFSTVKHVKIDEQHHEFGDYPLGDGTFAVKCLDETASESVFRAEVATLERFTSEGRADREHTREHLVSLLVTFRQAGRYSLLFHWAPLDLIRLWNSPKSPNDANLTWFLGQCCGIARGVHQIHEYQSSSESEGTTTLRVNDRRYGRHTDIKPQNLLVFQKRDGSNDYGTIQLTDFGLCEFRGVNSRSNIPQAALLGGTPTYSPPEAYMPGAKISRSYDIWSLGCVFLEFISWYLGGQPDVDAFIQARLTAPDPDAFIHARLIPPVDGRVELDNFWEPHQPDIPGGIHNARVKKQVLDWIDQRLQHPRCTEPLQRFLRFIRDHMLVIETVTQGTDHPATRRAPSSYVHAELKSIYDSVTRTIPEHPRTTSWQPTLARISAESQGSNPQPWPGRGRKRELGSPDEG</sequence>
<dbReference type="GO" id="GO:0005524">
    <property type="term" value="F:ATP binding"/>
    <property type="evidence" value="ECO:0007669"/>
    <property type="project" value="InterPro"/>
</dbReference>
<dbReference type="SMART" id="SM00220">
    <property type="entry name" value="S_TKc"/>
    <property type="match status" value="1"/>
</dbReference>
<evidence type="ECO:0000313" key="4">
    <source>
        <dbReference type="Proteomes" id="UP000275385"/>
    </source>
</evidence>
<reference evidence="3 4" key="1">
    <citation type="submission" date="2018-08" db="EMBL/GenBank/DDBJ databases">
        <title>Draft genome of the lignicolous fungus Coniochaeta pulveracea.</title>
        <authorList>
            <person name="Borstlap C.J."/>
            <person name="De Witt R.N."/>
            <person name="Botha A."/>
            <person name="Volschenk H."/>
        </authorList>
    </citation>
    <scope>NUCLEOTIDE SEQUENCE [LARGE SCALE GENOMIC DNA]</scope>
    <source>
        <strain evidence="3 4">CAB683</strain>
    </source>
</reference>
<dbReference type="OrthoDB" id="4062651at2759"/>
<dbReference type="EMBL" id="QVQW01000003">
    <property type="protein sequence ID" value="RKU48838.1"/>
    <property type="molecule type" value="Genomic_DNA"/>
</dbReference>
<feature type="domain" description="Protein kinase" evidence="2">
    <location>
        <begin position="242"/>
        <end position="576"/>
    </location>
</feature>
<feature type="region of interest" description="Disordered" evidence="1">
    <location>
        <begin position="43"/>
        <end position="63"/>
    </location>
</feature>
<dbReference type="Pfam" id="PF00069">
    <property type="entry name" value="Pkinase"/>
    <property type="match status" value="1"/>
</dbReference>
<dbReference type="PANTHER" id="PTHR24359">
    <property type="entry name" value="SERINE/THREONINE-PROTEIN KINASE SBK1"/>
    <property type="match status" value="1"/>
</dbReference>
<dbReference type="InterPro" id="IPR011009">
    <property type="entry name" value="Kinase-like_dom_sf"/>
</dbReference>
<evidence type="ECO:0000259" key="2">
    <source>
        <dbReference type="PROSITE" id="PS50011"/>
    </source>
</evidence>
<dbReference type="Proteomes" id="UP000275385">
    <property type="component" value="Unassembled WGS sequence"/>
</dbReference>
<dbReference type="SUPFAM" id="SSF56112">
    <property type="entry name" value="Protein kinase-like (PK-like)"/>
    <property type="match status" value="1"/>
</dbReference>
<protein>
    <recommendedName>
        <fullName evidence="2">Protein kinase domain-containing protein</fullName>
    </recommendedName>
</protein>
<dbReference type="PROSITE" id="PS50011">
    <property type="entry name" value="PROTEIN_KINASE_DOM"/>
    <property type="match status" value="1"/>
</dbReference>
<name>A0A420YLU2_9PEZI</name>
<feature type="region of interest" description="Disordered" evidence="1">
    <location>
        <begin position="614"/>
        <end position="655"/>
    </location>
</feature>
<dbReference type="GO" id="GO:0004674">
    <property type="term" value="F:protein serine/threonine kinase activity"/>
    <property type="evidence" value="ECO:0007669"/>
    <property type="project" value="TreeGrafter"/>
</dbReference>
<evidence type="ECO:0000313" key="3">
    <source>
        <dbReference type="EMBL" id="RKU48838.1"/>
    </source>
</evidence>
<organism evidence="3 4">
    <name type="scientific">Coniochaeta pulveracea</name>
    <dbReference type="NCBI Taxonomy" id="177199"/>
    <lineage>
        <taxon>Eukaryota</taxon>
        <taxon>Fungi</taxon>
        <taxon>Dikarya</taxon>
        <taxon>Ascomycota</taxon>
        <taxon>Pezizomycotina</taxon>
        <taxon>Sordariomycetes</taxon>
        <taxon>Sordariomycetidae</taxon>
        <taxon>Coniochaetales</taxon>
        <taxon>Coniochaetaceae</taxon>
        <taxon>Coniochaeta</taxon>
    </lineage>
</organism>
<keyword evidence="4" id="KW-1185">Reference proteome</keyword>
<dbReference type="InterPro" id="IPR000719">
    <property type="entry name" value="Prot_kinase_dom"/>
</dbReference>
<accession>A0A420YLU2</accession>
<proteinExistence type="predicted"/>
<comment type="caution">
    <text evidence="3">The sequence shown here is derived from an EMBL/GenBank/DDBJ whole genome shotgun (WGS) entry which is preliminary data.</text>
</comment>
<dbReference type="STRING" id="177199.A0A420YLU2"/>
<dbReference type="Gene3D" id="1.10.510.10">
    <property type="entry name" value="Transferase(Phosphotransferase) domain 1"/>
    <property type="match status" value="1"/>
</dbReference>
<gene>
    <name evidence="3" type="ORF">DL546_007377</name>
</gene>